<reference evidence="2 3" key="1">
    <citation type="journal article" date="2014" name="Acta Crystallogr. D">
        <title>Structure-based characterization and antifreeze properties of a hyperactive ice-binding protein from the Antarctic bacterium Flavobacterium frigoris PS1.</title>
        <authorList>
            <person name="Do H."/>
            <person name="Kim S.J."/>
            <person name="Kim H.J."/>
            <person name="Lee J.H."/>
        </authorList>
    </citation>
    <scope>NUCLEOTIDE SEQUENCE [LARGE SCALE GENOMIC DNA]</scope>
    <source>
        <strain evidence="2 3">PS1</strain>
    </source>
</reference>
<dbReference type="AlphaFoldDB" id="H7FUF9"/>
<dbReference type="PATRIC" id="fig|1086011.3.peg.2650"/>
<dbReference type="InterPro" id="IPR022742">
    <property type="entry name" value="Hydrolase_4"/>
</dbReference>
<protein>
    <submittedName>
        <fullName evidence="2">Lysophospholipase</fullName>
        <ecNumber evidence="2">3.1.1.5</ecNumber>
    </submittedName>
</protein>
<accession>H7FUF9</accession>
<dbReference type="eggNOG" id="COG2267">
    <property type="taxonomic scope" value="Bacteria"/>
</dbReference>
<comment type="caution">
    <text evidence="2">The sequence shown here is derived from an EMBL/GenBank/DDBJ whole genome shotgun (WGS) entry which is preliminary data.</text>
</comment>
<dbReference type="PANTHER" id="PTHR11614">
    <property type="entry name" value="PHOSPHOLIPASE-RELATED"/>
    <property type="match status" value="1"/>
</dbReference>
<dbReference type="SUPFAM" id="SSF53474">
    <property type="entry name" value="alpha/beta-Hydrolases"/>
    <property type="match status" value="1"/>
</dbReference>
<dbReference type="OrthoDB" id="9801217at2"/>
<name>H7FUF9_FLAFP</name>
<dbReference type="STRING" id="1086011.HJ01_02704"/>
<dbReference type="RefSeq" id="WP_007138881.1">
    <property type="nucleotide sequence ID" value="NZ_AHKF01000020.1"/>
</dbReference>
<keyword evidence="3" id="KW-1185">Reference proteome</keyword>
<keyword evidence="2" id="KW-0378">Hydrolase</keyword>
<proteinExistence type="predicted"/>
<dbReference type="Proteomes" id="UP000005566">
    <property type="component" value="Unassembled WGS sequence"/>
</dbReference>
<gene>
    <name evidence="2" type="ORF">HJ01_02704</name>
</gene>
<feature type="domain" description="Serine aminopeptidase S33" evidence="1">
    <location>
        <begin position="36"/>
        <end position="241"/>
    </location>
</feature>
<sequence length="311" mass="35723">MDILKDFTSQTINLQPDDEGEVKATLITSNFNIGNRRSVLYIHGYIDYFFQAHLAEKFNTHDFDFYALDLRKYGRSLLPYQHPNYCRDISEYFEEITIAIRQIHESGNAELFLLGHSTGGLIASNYMNFGQEKNLIKGLILNSPFFDFYQTNLQKTLVYLAAKVIAGIFPYAKVNGALPTAYAKSLHKDFHGEWDYNLDWKPIAGFPTYFAWLLAIRSAHQKLEDSNIKTPVLVMYSSASSNLSKFSEEAMVKDIVLDVTDIKRIGAKLGTHVTLLEIKNAQHDIFLSRKNVREKACNEMFFWLNNLESEK</sequence>
<dbReference type="InterPro" id="IPR051044">
    <property type="entry name" value="MAG_DAG_Lipase"/>
</dbReference>
<dbReference type="EC" id="3.1.1.5" evidence="2"/>
<organism evidence="2 3">
    <name type="scientific">Flavobacterium frigoris (strain PS1)</name>
    <dbReference type="NCBI Taxonomy" id="1086011"/>
    <lineage>
        <taxon>Bacteria</taxon>
        <taxon>Pseudomonadati</taxon>
        <taxon>Bacteroidota</taxon>
        <taxon>Flavobacteriia</taxon>
        <taxon>Flavobacteriales</taxon>
        <taxon>Flavobacteriaceae</taxon>
        <taxon>Flavobacterium</taxon>
    </lineage>
</organism>
<dbReference type="Pfam" id="PF12146">
    <property type="entry name" value="Hydrolase_4"/>
    <property type="match status" value="1"/>
</dbReference>
<dbReference type="Gene3D" id="3.40.50.1820">
    <property type="entry name" value="alpha/beta hydrolase"/>
    <property type="match status" value="1"/>
</dbReference>
<dbReference type="InterPro" id="IPR029058">
    <property type="entry name" value="AB_hydrolase_fold"/>
</dbReference>
<dbReference type="EMBL" id="AHKF01000020">
    <property type="protein sequence ID" value="EIA07836.1"/>
    <property type="molecule type" value="Genomic_DNA"/>
</dbReference>
<evidence type="ECO:0000259" key="1">
    <source>
        <dbReference type="Pfam" id="PF12146"/>
    </source>
</evidence>
<dbReference type="GO" id="GO:0004622">
    <property type="term" value="F:phosphatidylcholine lysophospholipase activity"/>
    <property type="evidence" value="ECO:0007669"/>
    <property type="project" value="UniProtKB-EC"/>
</dbReference>
<evidence type="ECO:0000313" key="3">
    <source>
        <dbReference type="Proteomes" id="UP000005566"/>
    </source>
</evidence>
<evidence type="ECO:0000313" key="2">
    <source>
        <dbReference type="EMBL" id="EIA07836.1"/>
    </source>
</evidence>